<sequence length="259" mass="28720">MVPPVWTGAKTVIIVPAMATKSRFYAPLAEWLSEQGIATLTFDYRGYGVSGDGQLRQVTADVVRWAQDAANVLDWVSAQAKTPVTWIGHSLGGQVLPFSAFSDLEQAITIAAGSGYWRTNPGALKFIAPVLWKALAPIAIKFTGYYPGSALRVLGDLPPNMMRQWSRWCMHPDYLLGELPELRTRFAAVHIPLVSLSFTDDELLSGTSITALHSAYPETNRQMLRFTPAELAVQRIGHFGFFRADRKQLWEQVLTPLLS</sequence>
<dbReference type="RefSeq" id="WP_012244453.1">
    <property type="nucleotide sequence ID" value="NC_010168.1"/>
</dbReference>
<dbReference type="KEGG" id="rsa:RSal33209_1021"/>
<accession>A9WNW6</accession>
<dbReference type="eggNOG" id="COG4757">
    <property type="taxonomic scope" value="Bacteria"/>
</dbReference>
<dbReference type="InterPro" id="IPR017208">
    <property type="entry name" value="UCP037442_abhydr"/>
</dbReference>
<dbReference type="InterPro" id="IPR022742">
    <property type="entry name" value="Hydrolase_4"/>
</dbReference>
<dbReference type="SUPFAM" id="SSF53474">
    <property type="entry name" value="alpha/beta-Hydrolases"/>
    <property type="match status" value="1"/>
</dbReference>
<dbReference type="MEROPS" id="S33.009"/>
<keyword evidence="2" id="KW-0378">Hydrolase</keyword>
<dbReference type="GO" id="GO:0016787">
    <property type="term" value="F:hydrolase activity"/>
    <property type="evidence" value="ECO:0007669"/>
    <property type="project" value="UniProtKB-KW"/>
</dbReference>
<proteinExistence type="predicted"/>
<dbReference type="Gene3D" id="3.40.50.1820">
    <property type="entry name" value="alpha/beta hydrolase"/>
    <property type="match status" value="1"/>
</dbReference>
<dbReference type="Proteomes" id="UP000002007">
    <property type="component" value="Chromosome"/>
</dbReference>
<gene>
    <name evidence="2" type="ordered locus">RSal33209_1021</name>
</gene>
<dbReference type="HOGENOM" id="CLU_058232_0_1_11"/>
<dbReference type="AlphaFoldDB" id="A9WNW6"/>
<dbReference type="InterPro" id="IPR029058">
    <property type="entry name" value="AB_hydrolase_fold"/>
</dbReference>
<evidence type="ECO:0000313" key="3">
    <source>
        <dbReference type="Proteomes" id="UP000002007"/>
    </source>
</evidence>
<evidence type="ECO:0000313" key="2">
    <source>
        <dbReference type="EMBL" id="ABY22761.1"/>
    </source>
</evidence>
<dbReference type="EMBL" id="CP000910">
    <property type="protein sequence ID" value="ABY22761.1"/>
    <property type="molecule type" value="Genomic_DNA"/>
</dbReference>
<dbReference type="ESTHER" id="rensm-a9wnw6">
    <property type="family name" value="UCP037442"/>
</dbReference>
<dbReference type="PIRSF" id="PIRSF037442">
    <property type="entry name" value="UCP037442_abhydr"/>
    <property type="match status" value="1"/>
</dbReference>
<protein>
    <submittedName>
        <fullName evidence="2">Hydrolase, alpha/beta fold superfamily</fullName>
    </submittedName>
</protein>
<dbReference type="STRING" id="288705.RSal33209_1021"/>
<reference evidence="3" key="1">
    <citation type="journal article" date="2008" name="J. Bacteriol.">
        <title>Genome sequence of the fish pathogen Renibacterium salmoninarum suggests reductive evolution away from an environmental Arthrobacter ancestor.</title>
        <authorList>
            <person name="Wiens G.D."/>
            <person name="Rockey D.D."/>
            <person name="Wu Z."/>
            <person name="Chang J."/>
            <person name="Levy R."/>
            <person name="Crane S."/>
            <person name="Chen D.S."/>
            <person name="Capri G.R."/>
            <person name="Burnett J.R."/>
            <person name="Sudheesh P.S."/>
            <person name="Schipma M.J."/>
            <person name="Burd H."/>
            <person name="Bhattacharyya A."/>
            <person name="Rhodes L.D."/>
            <person name="Kaul R."/>
            <person name="Strom M.S."/>
        </authorList>
    </citation>
    <scope>NUCLEOTIDE SEQUENCE [LARGE SCALE GENOMIC DNA]</scope>
    <source>
        <strain evidence="3">ATCC 33209 / DSM 20767 / JCM 11484 / NBRC 15589 / NCIMB 2235</strain>
    </source>
</reference>
<organism evidence="2 3">
    <name type="scientific">Renibacterium salmoninarum (strain ATCC 33209 / DSM 20767 / JCM 11484 / NBRC 15589 / NCIMB 2235)</name>
    <dbReference type="NCBI Taxonomy" id="288705"/>
    <lineage>
        <taxon>Bacteria</taxon>
        <taxon>Bacillati</taxon>
        <taxon>Actinomycetota</taxon>
        <taxon>Actinomycetes</taxon>
        <taxon>Micrococcales</taxon>
        <taxon>Micrococcaceae</taxon>
        <taxon>Renibacterium</taxon>
    </lineage>
</organism>
<feature type="domain" description="Serine aminopeptidase S33" evidence="1">
    <location>
        <begin position="10"/>
        <end position="95"/>
    </location>
</feature>
<dbReference type="Pfam" id="PF12146">
    <property type="entry name" value="Hydrolase_4"/>
    <property type="match status" value="1"/>
</dbReference>
<evidence type="ECO:0000259" key="1">
    <source>
        <dbReference type="Pfam" id="PF12146"/>
    </source>
</evidence>
<keyword evidence="3" id="KW-1185">Reference proteome</keyword>
<name>A9WNW6_RENSM</name>